<feature type="compositionally biased region" description="Polar residues" evidence="1">
    <location>
        <begin position="319"/>
        <end position="333"/>
    </location>
</feature>
<feature type="region of interest" description="Disordered" evidence="1">
    <location>
        <begin position="55"/>
        <end position="375"/>
    </location>
</feature>
<evidence type="ECO:0000256" key="1">
    <source>
        <dbReference type="SAM" id="MobiDB-lite"/>
    </source>
</evidence>
<accession>A0A9P6IKP9</accession>
<feature type="compositionally biased region" description="Acidic residues" evidence="1">
    <location>
        <begin position="151"/>
        <end position="164"/>
    </location>
</feature>
<comment type="caution">
    <text evidence="2">The sequence shown here is derived from an EMBL/GenBank/DDBJ whole genome shotgun (WGS) entry which is preliminary data.</text>
</comment>
<feature type="compositionally biased region" description="Basic and acidic residues" evidence="1">
    <location>
        <begin position="365"/>
        <end position="375"/>
    </location>
</feature>
<gene>
    <name evidence="2" type="ORF">BGZ65_003241</name>
</gene>
<dbReference type="EMBL" id="JAAAHW010009860">
    <property type="protein sequence ID" value="KAF9935601.1"/>
    <property type="molecule type" value="Genomic_DNA"/>
</dbReference>
<dbReference type="Proteomes" id="UP000749646">
    <property type="component" value="Unassembled WGS sequence"/>
</dbReference>
<feature type="compositionally biased region" description="Low complexity" evidence="1">
    <location>
        <begin position="98"/>
        <end position="113"/>
    </location>
</feature>
<feature type="compositionally biased region" description="Polar residues" evidence="1">
    <location>
        <begin position="256"/>
        <end position="276"/>
    </location>
</feature>
<name>A0A9P6IKP9_9FUNG</name>
<feature type="compositionally biased region" description="Polar residues" evidence="1">
    <location>
        <begin position="284"/>
        <end position="299"/>
    </location>
</feature>
<feature type="compositionally biased region" description="Gly residues" evidence="1">
    <location>
        <begin position="233"/>
        <end position="242"/>
    </location>
</feature>
<proteinExistence type="predicted"/>
<organism evidence="2 3">
    <name type="scientific">Modicella reniformis</name>
    <dbReference type="NCBI Taxonomy" id="1440133"/>
    <lineage>
        <taxon>Eukaryota</taxon>
        <taxon>Fungi</taxon>
        <taxon>Fungi incertae sedis</taxon>
        <taxon>Mucoromycota</taxon>
        <taxon>Mortierellomycotina</taxon>
        <taxon>Mortierellomycetes</taxon>
        <taxon>Mortierellales</taxon>
        <taxon>Mortierellaceae</taxon>
        <taxon>Modicella</taxon>
    </lineage>
</organism>
<evidence type="ECO:0000313" key="2">
    <source>
        <dbReference type="EMBL" id="KAF9935601.1"/>
    </source>
</evidence>
<sequence>MARKGSSIGSMAFRHGSLDKGKDIQWMEENLRNLGIGTSEEIAYGSFPEDVHHQHSLYSAPLNTGRESKVTLSSSPGRELPFGPDPRPIPSLSNTETSSGRPGRLLRLGSGSSVTSFTLPRLRTRADDNESLNEVNSTDGGSVRRGRRHDEDEDDDEDEEEEEGSRELPPGRGRLNPGSTTTPHDYSMAGVGGVARTVPGGVRGQGMMPLTGPNLDLRSQSKSPSLGSHHGHGGNGGNGNDGGSSSPSPHPRLFGRSTSTAIVGTDNNNNGSNSRLHSAAHSRVGSSNDSSIHQNSIENPNLLRRPGSGSGFAEDYNMASASSTPPMFPSATTGAGAFDAMLEGRRMSRGGSDRGMGNGVNSSHSDSRGSRIEGW</sequence>
<dbReference type="AlphaFoldDB" id="A0A9P6IKP9"/>
<evidence type="ECO:0000313" key="3">
    <source>
        <dbReference type="Proteomes" id="UP000749646"/>
    </source>
</evidence>
<keyword evidence="3" id="KW-1185">Reference proteome</keyword>
<dbReference type="OrthoDB" id="70161at2759"/>
<reference evidence="2" key="1">
    <citation type="journal article" date="2020" name="Fungal Divers.">
        <title>Resolving the Mortierellaceae phylogeny through synthesis of multi-gene phylogenetics and phylogenomics.</title>
        <authorList>
            <person name="Vandepol N."/>
            <person name="Liber J."/>
            <person name="Desiro A."/>
            <person name="Na H."/>
            <person name="Kennedy M."/>
            <person name="Barry K."/>
            <person name="Grigoriev I.V."/>
            <person name="Miller A.N."/>
            <person name="O'Donnell K."/>
            <person name="Stajich J.E."/>
            <person name="Bonito G."/>
        </authorList>
    </citation>
    <scope>NUCLEOTIDE SEQUENCE</scope>
    <source>
        <strain evidence="2">MES-2147</strain>
    </source>
</reference>
<protein>
    <submittedName>
        <fullName evidence="2">Uncharacterized protein</fullName>
    </submittedName>
</protein>